<evidence type="ECO:0000256" key="1">
    <source>
        <dbReference type="SAM" id="MobiDB-lite"/>
    </source>
</evidence>
<feature type="compositionally biased region" description="Low complexity" evidence="1">
    <location>
        <begin position="286"/>
        <end position="301"/>
    </location>
</feature>
<reference evidence="2" key="1">
    <citation type="submission" date="2022-07" db="EMBL/GenBank/DDBJ databases">
        <title>Draft genome sequence of Zalerion maritima ATCC 34329, a (micro)plastics degrading marine fungus.</title>
        <authorList>
            <person name="Paco A."/>
            <person name="Goncalves M.F.M."/>
            <person name="Rocha-Santos T.A.P."/>
            <person name="Alves A."/>
        </authorList>
    </citation>
    <scope>NUCLEOTIDE SEQUENCE</scope>
    <source>
        <strain evidence="2">ATCC 34329</strain>
    </source>
</reference>
<dbReference type="AlphaFoldDB" id="A0AAD5RRR8"/>
<comment type="caution">
    <text evidence="2">The sequence shown here is derived from an EMBL/GenBank/DDBJ whole genome shotgun (WGS) entry which is preliminary data.</text>
</comment>
<feature type="compositionally biased region" description="Basic and acidic residues" evidence="1">
    <location>
        <begin position="224"/>
        <end position="238"/>
    </location>
</feature>
<proteinExistence type="predicted"/>
<keyword evidence="3" id="KW-1185">Reference proteome</keyword>
<dbReference type="EMBL" id="JAKWBI020000107">
    <property type="protein sequence ID" value="KAJ2902643.1"/>
    <property type="molecule type" value="Genomic_DNA"/>
</dbReference>
<gene>
    <name evidence="2" type="ORF">MKZ38_000310</name>
</gene>
<name>A0AAD5RRR8_9PEZI</name>
<organism evidence="2 3">
    <name type="scientific">Zalerion maritima</name>
    <dbReference type="NCBI Taxonomy" id="339359"/>
    <lineage>
        <taxon>Eukaryota</taxon>
        <taxon>Fungi</taxon>
        <taxon>Dikarya</taxon>
        <taxon>Ascomycota</taxon>
        <taxon>Pezizomycotina</taxon>
        <taxon>Sordariomycetes</taxon>
        <taxon>Lulworthiomycetidae</taxon>
        <taxon>Lulworthiales</taxon>
        <taxon>Lulworthiaceae</taxon>
        <taxon>Zalerion</taxon>
    </lineage>
</organism>
<feature type="compositionally biased region" description="Low complexity" evidence="1">
    <location>
        <begin position="336"/>
        <end position="385"/>
    </location>
</feature>
<feature type="compositionally biased region" description="Polar residues" evidence="1">
    <location>
        <begin position="206"/>
        <end position="220"/>
    </location>
</feature>
<evidence type="ECO:0000313" key="2">
    <source>
        <dbReference type="EMBL" id="KAJ2902643.1"/>
    </source>
</evidence>
<sequence>MASVTLPLTDTSVASIPYFTITLPLLPSSSAGHENQQAFRHWRSLFLRVMAALHSTPTATASSLASSSTSTVHSSQAQSPTTSPDSVSPYFHTFAQTSTHPRLGLLIEASLTSTLSWKLEQMGWSCLEADAWKLWDYVERYFGDAGWEASIMSARSDAMDHGETKVHRRRRQAHVHAEYGGSENLHDDEAVEDDNRTLTELPHISTLPSRMESSSTQDVNSRPPESRSRSRTRDERLERHRNRRAAAPAAVGKHEKRRSRPPSVESKRSTLASIFGGRFQDRYDDSTSTVSTTSKSRGGTSENHHGHGRSPLTPASRGRTRRPSEGSATTSLRIDSSNVSSSNSNTSRPTSSRGTGTGASRKTASCRPPSSSRPPSLYSQQQQQQNANSLKPSRRHRDSTGDVLFTPEEYAYHYRSKNLAAAAAAVGDRDSTATMHGCYTESPCSDTSPSHPESWRSTAYSVASSKYYDVSENT</sequence>
<dbReference type="Proteomes" id="UP001201980">
    <property type="component" value="Unassembled WGS sequence"/>
</dbReference>
<accession>A0AAD5RRR8</accession>
<feature type="compositionally biased region" description="Basic and acidic residues" evidence="1">
    <location>
        <begin position="184"/>
        <end position="197"/>
    </location>
</feature>
<feature type="region of interest" description="Disordered" evidence="1">
    <location>
        <begin position="162"/>
        <end position="400"/>
    </location>
</feature>
<evidence type="ECO:0000313" key="3">
    <source>
        <dbReference type="Proteomes" id="UP001201980"/>
    </source>
</evidence>
<feature type="compositionally biased region" description="Polar residues" evidence="1">
    <location>
        <begin position="326"/>
        <end position="335"/>
    </location>
</feature>
<protein>
    <submittedName>
        <fullName evidence="2">Uncharacterized protein</fullName>
    </submittedName>
</protein>